<dbReference type="AlphaFoldDB" id="A0AAE1NHC3"/>
<evidence type="ECO:0000256" key="1">
    <source>
        <dbReference type="SAM" id="MobiDB-lite"/>
    </source>
</evidence>
<name>A0AAE1NHC3_9EUCA</name>
<dbReference type="Proteomes" id="UP001292094">
    <property type="component" value="Unassembled WGS sequence"/>
</dbReference>
<dbReference type="EMBL" id="JAWZYT010005963">
    <property type="protein sequence ID" value="KAK4289165.1"/>
    <property type="molecule type" value="Genomic_DNA"/>
</dbReference>
<feature type="region of interest" description="Disordered" evidence="1">
    <location>
        <begin position="1"/>
        <end position="25"/>
    </location>
</feature>
<proteinExistence type="predicted"/>
<protein>
    <submittedName>
        <fullName evidence="2">Uncharacterized protein</fullName>
    </submittedName>
</protein>
<gene>
    <name evidence="2" type="ORF">Pmani_037853</name>
</gene>
<accession>A0AAE1NHC3</accession>
<evidence type="ECO:0000313" key="3">
    <source>
        <dbReference type="Proteomes" id="UP001292094"/>
    </source>
</evidence>
<sequence>MSSESQRSYSKNSISTHTGIDRTRHDAKPLNIATCRYLELTFISTFGKTSRRPNREMLVLAAAPYAECSKYQSKGIPESGRLPSLLPESCPVSCGSVPR</sequence>
<feature type="compositionally biased region" description="Polar residues" evidence="1">
    <location>
        <begin position="1"/>
        <end position="18"/>
    </location>
</feature>
<reference evidence="2" key="1">
    <citation type="submission" date="2023-11" db="EMBL/GenBank/DDBJ databases">
        <title>Genome assemblies of two species of porcelain crab, Petrolisthes cinctipes and Petrolisthes manimaculis (Anomura: Porcellanidae).</title>
        <authorList>
            <person name="Angst P."/>
        </authorList>
    </citation>
    <scope>NUCLEOTIDE SEQUENCE</scope>
    <source>
        <strain evidence="2">PB745_02</strain>
        <tissue evidence="2">Gill</tissue>
    </source>
</reference>
<comment type="caution">
    <text evidence="2">The sequence shown here is derived from an EMBL/GenBank/DDBJ whole genome shotgun (WGS) entry which is preliminary data.</text>
</comment>
<evidence type="ECO:0000313" key="2">
    <source>
        <dbReference type="EMBL" id="KAK4289165.1"/>
    </source>
</evidence>
<keyword evidence="3" id="KW-1185">Reference proteome</keyword>
<organism evidence="2 3">
    <name type="scientific">Petrolisthes manimaculis</name>
    <dbReference type="NCBI Taxonomy" id="1843537"/>
    <lineage>
        <taxon>Eukaryota</taxon>
        <taxon>Metazoa</taxon>
        <taxon>Ecdysozoa</taxon>
        <taxon>Arthropoda</taxon>
        <taxon>Crustacea</taxon>
        <taxon>Multicrustacea</taxon>
        <taxon>Malacostraca</taxon>
        <taxon>Eumalacostraca</taxon>
        <taxon>Eucarida</taxon>
        <taxon>Decapoda</taxon>
        <taxon>Pleocyemata</taxon>
        <taxon>Anomura</taxon>
        <taxon>Galatheoidea</taxon>
        <taxon>Porcellanidae</taxon>
        <taxon>Petrolisthes</taxon>
    </lineage>
</organism>